<dbReference type="Pfam" id="PF04738">
    <property type="entry name" value="Lant_dehydr_N"/>
    <property type="match status" value="2"/>
</dbReference>
<dbReference type="OrthoDB" id="3861212at2"/>
<dbReference type="EMBL" id="RCDD01000002">
    <property type="protein sequence ID" value="RLK59478.1"/>
    <property type="molecule type" value="Genomic_DNA"/>
</dbReference>
<evidence type="ECO:0000259" key="1">
    <source>
        <dbReference type="Pfam" id="PF04738"/>
    </source>
</evidence>
<sequence length="894" mass="97683">MSTLPTLHNGTRVANPLIVRRGGLPLNSLDRLRFEQSFAAATEIVRSRDRLVAEGTTLADALYSVIGELADAAGKPGLVGLRRALHSMRPPAAKEWNDTTCSALPSEIAARVSAWVTDLRRHERERAGLADVLAAERCEKQEVLRYESAQHGFRRALSQASATLYAELDKWLADPQHRPREQVMVRLVKYMSRAAMKTSPYSTFTVTGAGTWTEAGAAAHFTNASVAGVVELDGFLLRQLSGLLCEDPRLAPFLTVRVNPSATVSDNRVTFTGPSPREPIVTMPVNAAVRACLEILSEHPPTSFTELHERLSDGADPAVVRLFLGALLDAGLLERQLPFTDQELDPLEVLCDWTTTVGGDDFTHIVSLLQRVRRALRASVPVPDVEAQVARQNELKQAVIDLGTGLGLPLDHTQRQGSFMFRENAVFTSPVVECSTAHWQPALDDLDVVRRWMAPFDLALPLRIVLGTFVGERFGQGARVPLLAVHRAVQESVAAGPSSSMSDAEQEIVRFLSSSPLDQMTGDAHSPVARLRQLNRVRAQARGALLSGTRAPTATQVDPVLLSEMIATWPLWIAAPRSLACYVQLLPGEEMGLVLNSAHTGHGRGRSRSLQLIKDAGGTTPPLAIEHNAVGTPVDAELGGLAVSALNRRVASLPYEIDYPLAVSGRPAEERITLGELLVVHDPESQLVRLFSPALGRDVRSLHVGMMSDFLLPPVARLLTQAFGATHYVHPSIPLVATHSDLTTPAGIVHHPRITVGRVVVQRERWVVPITEVPVREKGESADSHLLRLVDWLHTTSIPAQCFVRVWTGLSTSHELGPNGWENWVFDKSRKPVYVDFANWYLVMAFDKMLRDSAQAVVFEEVLPSHAGASATGQDDRRATEFLVELTGQVDHDA</sequence>
<dbReference type="Proteomes" id="UP000282454">
    <property type="component" value="Unassembled WGS sequence"/>
</dbReference>
<evidence type="ECO:0000313" key="2">
    <source>
        <dbReference type="EMBL" id="RLK59478.1"/>
    </source>
</evidence>
<feature type="domain" description="Lantibiotic dehydratase N-terminal" evidence="1">
    <location>
        <begin position="646"/>
        <end position="804"/>
    </location>
</feature>
<reference evidence="2 3" key="1">
    <citation type="submission" date="2018-10" db="EMBL/GenBank/DDBJ databases">
        <title>Genomic Encyclopedia of Archaeal and Bacterial Type Strains, Phase II (KMG-II): from individual species to whole genera.</title>
        <authorList>
            <person name="Goeker M."/>
        </authorList>
    </citation>
    <scope>NUCLEOTIDE SEQUENCE [LARGE SCALE GENOMIC DNA]</scope>
    <source>
        <strain evidence="2 3">DSM 45657</strain>
    </source>
</reference>
<dbReference type="InterPro" id="IPR006827">
    <property type="entry name" value="Lant_deHydtase_N"/>
</dbReference>
<proteinExistence type="predicted"/>
<name>A0A421B5F0_9PSEU</name>
<dbReference type="AlphaFoldDB" id="A0A421B5F0"/>
<feature type="domain" description="Lantibiotic dehydratase N-terminal" evidence="1">
    <location>
        <begin position="151"/>
        <end position="393"/>
    </location>
</feature>
<gene>
    <name evidence="2" type="ORF">CLV68_3967</name>
</gene>
<comment type="caution">
    <text evidence="2">The sequence shown here is derived from an EMBL/GenBank/DDBJ whole genome shotgun (WGS) entry which is preliminary data.</text>
</comment>
<keyword evidence="3" id="KW-1185">Reference proteome</keyword>
<evidence type="ECO:0000313" key="3">
    <source>
        <dbReference type="Proteomes" id="UP000282454"/>
    </source>
</evidence>
<accession>A0A421B5F0</accession>
<protein>
    <submittedName>
        <fullName evidence="2">Lantibiotic biosynthesis dehydratase-like protein</fullName>
    </submittedName>
</protein>
<organism evidence="2 3">
    <name type="scientific">Actinokineospora cianjurensis</name>
    <dbReference type="NCBI Taxonomy" id="585224"/>
    <lineage>
        <taxon>Bacteria</taxon>
        <taxon>Bacillati</taxon>
        <taxon>Actinomycetota</taxon>
        <taxon>Actinomycetes</taxon>
        <taxon>Pseudonocardiales</taxon>
        <taxon>Pseudonocardiaceae</taxon>
        <taxon>Actinokineospora</taxon>
    </lineage>
</organism>